<evidence type="ECO:0000256" key="1">
    <source>
        <dbReference type="ARBA" id="ARBA00005187"/>
    </source>
</evidence>
<evidence type="ECO:0000313" key="5">
    <source>
        <dbReference type="EMBL" id="MBB4622150.1"/>
    </source>
</evidence>
<dbReference type="InterPro" id="IPR014729">
    <property type="entry name" value="Rossmann-like_a/b/a_fold"/>
</dbReference>
<name>A0ABR6KL20_9BACT</name>
<protein>
    <recommendedName>
        <fullName evidence="2">asparagine synthase (glutamine-hydrolyzing)</fullName>
        <ecNumber evidence="2">6.3.5.4</ecNumber>
    </recommendedName>
</protein>
<organism evidence="5 6">
    <name type="scientific">Parabacteroides faecis</name>
    <dbReference type="NCBI Taxonomy" id="1217282"/>
    <lineage>
        <taxon>Bacteria</taxon>
        <taxon>Pseudomonadati</taxon>
        <taxon>Bacteroidota</taxon>
        <taxon>Bacteroidia</taxon>
        <taxon>Bacteroidales</taxon>
        <taxon>Tannerellaceae</taxon>
        <taxon>Parabacteroides</taxon>
    </lineage>
</organism>
<evidence type="ECO:0000313" key="6">
    <source>
        <dbReference type="Proteomes" id="UP000533637"/>
    </source>
</evidence>
<dbReference type="SUPFAM" id="SSF52402">
    <property type="entry name" value="Adenine nucleotide alpha hydrolases-like"/>
    <property type="match status" value="1"/>
</dbReference>
<comment type="caution">
    <text evidence="5">The sequence shown here is derived from an EMBL/GenBank/DDBJ whole genome shotgun (WGS) entry which is preliminary data.</text>
</comment>
<dbReference type="PANTHER" id="PTHR43284">
    <property type="entry name" value="ASPARAGINE SYNTHETASE (GLUTAMINE-HYDROLYZING)"/>
    <property type="match status" value="1"/>
</dbReference>
<dbReference type="EMBL" id="JACHOC010000003">
    <property type="protein sequence ID" value="MBB4622150.1"/>
    <property type="molecule type" value="Genomic_DNA"/>
</dbReference>
<comment type="catalytic activity">
    <reaction evidence="3">
        <text>L-aspartate + L-glutamine + ATP + H2O = L-asparagine + L-glutamate + AMP + diphosphate + H(+)</text>
        <dbReference type="Rhea" id="RHEA:12228"/>
        <dbReference type="ChEBI" id="CHEBI:15377"/>
        <dbReference type="ChEBI" id="CHEBI:15378"/>
        <dbReference type="ChEBI" id="CHEBI:29985"/>
        <dbReference type="ChEBI" id="CHEBI:29991"/>
        <dbReference type="ChEBI" id="CHEBI:30616"/>
        <dbReference type="ChEBI" id="CHEBI:33019"/>
        <dbReference type="ChEBI" id="CHEBI:58048"/>
        <dbReference type="ChEBI" id="CHEBI:58359"/>
        <dbReference type="ChEBI" id="CHEBI:456215"/>
        <dbReference type="EC" id="6.3.5.4"/>
    </reaction>
</comment>
<dbReference type="Pfam" id="PF00733">
    <property type="entry name" value="Asn_synthase"/>
    <property type="match status" value="1"/>
</dbReference>
<reference evidence="5 6" key="1">
    <citation type="submission" date="2020-08" db="EMBL/GenBank/DDBJ databases">
        <title>Genomic Encyclopedia of Type Strains, Phase IV (KMG-IV): sequencing the most valuable type-strain genomes for metagenomic binning, comparative biology and taxonomic classification.</title>
        <authorList>
            <person name="Goeker M."/>
        </authorList>
    </citation>
    <scope>NUCLEOTIDE SEQUENCE [LARGE SCALE GENOMIC DNA]</scope>
    <source>
        <strain evidence="5 6">DSM 102983</strain>
    </source>
</reference>
<keyword evidence="5" id="KW-0436">Ligase</keyword>
<dbReference type="SUPFAM" id="SSF56235">
    <property type="entry name" value="N-terminal nucleophile aminohydrolases (Ntn hydrolases)"/>
    <property type="match status" value="1"/>
</dbReference>
<dbReference type="InterPro" id="IPR051786">
    <property type="entry name" value="ASN_synthetase/amidase"/>
</dbReference>
<dbReference type="GO" id="GO:0004066">
    <property type="term" value="F:asparagine synthase (glutamine-hydrolyzing) activity"/>
    <property type="evidence" value="ECO:0007669"/>
    <property type="project" value="UniProtKB-EC"/>
</dbReference>
<comment type="pathway">
    <text evidence="1">Amino-acid biosynthesis; L-asparagine biosynthesis; L-asparagine from L-aspartate (L-Gln route): step 1/1.</text>
</comment>
<sequence length="536" mass="62746">MVHILIENNRIHSWSTHSQEKMIGYVKGYAFYQKELLQGELLFQTVQKAWNEMYLEQLLFDLNGQFCIILQQEKQTILITDKIRSYPLFYLVTGDDYIVTDTGDTAYTSLSDREWDKTAVLSYLSAGYMNAGSTLFSNCKITPASTYIVIDKEIAIKYYYTPISLKQLTQPDIIFKRSKQALESAFCRMLESIGNATIILPLSGGYDSRLLACLCRQFNVPNVICYTYGIKGSPEINVSQMVAQQLEYPWYYVEYTKEKWERLLKSNTIEEYMRYAGNLNTIPHLQDFLAIQELKEKQIIPEKAVVIPGHSGDLIGGSHLPQHIQRKNLASSLYDKYFTLNILKPREKKDLINNLQLYIEKTYPTGSEQDYYQAFHLWGIQFRQINFIINSVRLYEFQGLDWRVPLWDDAFEQVWDAIPYKLRVGSTLYNKFLFDTYFMPFGVSFHKKKENNIPSPFIQFIRNIISNEDRYYIKRLLSQVHLYSFPKDINALDIVGELLMKEKNLQKLPCIRTTKPNSMCMKALYYLSLYPESFPQ</sequence>
<evidence type="ECO:0000256" key="3">
    <source>
        <dbReference type="ARBA" id="ARBA00048741"/>
    </source>
</evidence>
<evidence type="ECO:0000256" key="2">
    <source>
        <dbReference type="ARBA" id="ARBA00012737"/>
    </source>
</evidence>
<feature type="domain" description="Asparagine synthetase" evidence="4">
    <location>
        <begin position="201"/>
        <end position="424"/>
    </location>
</feature>
<dbReference type="InterPro" id="IPR029055">
    <property type="entry name" value="Ntn_hydrolases_N"/>
</dbReference>
<dbReference type="Gene3D" id="3.40.50.620">
    <property type="entry name" value="HUPs"/>
    <property type="match status" value="1"/>
</dbReference>
<dbReference type="Proteomes" id="UP000533637">
    <property type="component" value="Unassembled WGS sequence"/>
</dbReference>
<dbReference type="EC" id="6.3.5.4" evidence="2"/>
<dbReference type="InterPro" id="IPR001962">
    <property type="entry name" value="Asn_synthase"/>
</dbReference>
<evidence type="ECO:0000259" key="4">
    <source>
        <dbReference type="Pfam" id="PF00733"/>
    </source>
</evidence>
<gene>
    <name evidence="5" type="ORF">GGQ57_002047</name>
</gene>
<accession>A0ABR6KL20</accession>
<dbReference type="PANTHER" id="PTHR43284:SF1">
    <property type="entry name" value="ASPARAGINE SYNTHETASE"/>
    <property type="match status" value="1"/>
</dbReference>
<keyword evidence="6" id="KW-1185">Reference proteome</keyword>
<dbReference type="RefSeq" id="WP_183670476.1">
    <property type="nucleotide sequence ID" value="NZ_BMPB01000001.1"/>
</dbReference>
<proteinExistence type="predicted"/>